<evidence type="ECO:0000259" key="8">
    <source>
        <dbReference type="Pfam" id="PF00924"/>
    </source>
</evidence>
<dbReference type="AlphaFoldDB" id="A0A2W7TR79"/>
<sequence length="358" mass="40559">MQPFLQKMIGENKVLDYVIVLGWMLLVWVMLKLFKKYLIRYLQHLTGKTNNQFDDQLVIAAEKFVIPYLYLFINYSIITTLNFSQKIQHVLSAALSVITIYYAVRLINYLMHSLVLLYMHLKNEPPIRIKQLNGLLVLVKVLIWGAGFIMLLDNLGYNVTTIIAGLGVGGIAIALAAQNILSDLFSYLVIFFDKPFEVGDFIVVGTTSGVIERIGIKTSHLRSLDGQQLVMPNAELVKSTIHNFKRMERRRVVNSIGVTYQTSKQHLEAIPGLLKDIITAAGATFDRAHLKSFGDFAILFEYVFYIESPDYVLYMNTVQAINLSLFEAFEQRGIEFAYPSQTIYLAGNANAKLNLPVN</sequence>
<evidence type="ECO:0000256" key="5">
    <source>
        <dbReference type="ARBA" id="ARBA00022989"/>
    </source>
</evidence>
<keyword evidence="5 7" id="KW-1133">Transmembrane helix</keyword>
<accession>A0A2W7TR79</accession>
<feature type="transmembrane region" description="Helical" evidence="7">
    <location>
        <begin position="132"/>
        <end position="151"/>
    </location>
</feature>
<dbReference type="InterPro" id="IPR010920">
    <property type="entry name" value="LSM_dom_sf"/>
</dbReference>
<evidence type="ECO:0000259" key="10">
    <source>
        <dbReference type="Pfam" id="PF21088"/>
    </source>
</evidence>
<comment type="similarity">
    <text evidence="2">Belongs to the MscS (TC 1.A.23) family.</text>
</comment>
<reference evidence="11 12" key="1">
    <citation type="submission" date="2018-06" db="EMBL/GenBank/DDBJ databases">
        <title>Genomic Encyclopedia of Archaeal and Bacterial Type Strains, Phase II (KMG-II): from individual species to whole genera.</title>
        <authorList>
            <person name="Goeker M."/>
        </authorList>
    </citation>
    <scope>NUCLEOTIDE SEQUENCE [LARGE SCALE GENOMIC DNA]</scope>
    <source>
        <strain evidence="11 12">DSM 23241</strain>
    </source>
</reference>
<feature type="domain" description="Mechanosensitive ion channel MscS" evidence="8">
    <location>
        <begin position="179"/>
        <end position="246"/>
    </location>
</feature>
<dbReference type="SUPFAM" id="SSF82689">
    <property type="entry name" value="Mechanosensitive channel protein MscS (YggB), C-terminal domain"/>
    <property type="match status" value="1"/>
</dbReference>
<feature type="transmembrane region" description="Helical" evidence="7">
    <location>
        <begin position="157"/>
        <end position="177"/>
    </location>
</feature>
<feature type="domain" description="Mechanosensitive ion channel MscS C-terminal" evidence="9">
    <location>
        <begin position="253"/>
        <end position="336"/>
    </location>
</feature>
<dbReference type="EMBL" id="QKZV01000001">
    <property type="protein sequence ID" value="PZX65612.1"/>
    <property type="molecule type" value="Genomic_DNA"/>
</dbReference>
<keyword evidence="12" id="KW-1185">Reference proteome</keyword>
<dbReference type="InterPro" id="IPR011014">
    <property type="entry name" value="MscS_channel_TM-2"/>
</dbReference>
<dbReference type="InterPro" id="IPR011066">
    <property type="entry name" value="MscS_channel_C_sf"/>
</dbReference>
<name>A0A2W7TR79_9BACT</name>
<evidence type="ECO:0000313" key="12">
    <source>
        <dbReference type="Proteomes" id="UP000249720"/>
    </source>
</evidence>
<gene>
    <name evidence="11" type="ORF">LX80_00100</name>
</gene>
<dbReference type="Proteomes" id="UP000249720">
    <property type="component" value="Unassembled WGS sequence"/>
</dbReference>
<evidence type="ECO:0000256" key="4">
    <source>
        <dbReference type="ARBA" id="ARBA00022692"/>
    </source>
</evidence>
<feature type="transmembrane region" description="Helical" evidence="7">
    <location>
        <begin position="65"/>
        <end position="84"/>
    </location>
</feature>
<evidence type="ECO:0000256" key="3">
    <source>
        <dbReference type="ARBA" id="ARBA00022475"/>
    </source>
</evidence>
<feature type="transmembrane region" description="Helical" evidence="7">
    <location>
        <begin position="90"/>
        <end position="111"/>
    </location>
</feature>
<dbReference type="GO" id="GO:0008381">
    <property type="term" value="F:mechanosensitive monoatomic ion channel activity"/>
    <property type="evidence" value="ECO:0007669"/>
    <property type="project" value="UniProtKB-ARBA"/>
</dbReference>
<comment type="subcellular location">
    <subcellularLocation>
        <location evidence="1">Cell membrane</location>
        <topology evidence="1">Multi-pass membrane protein</topology>
    </subcellularLocation>
</comment>
<dbReference type="GO" id="GO:0005886">
    <property type="term" value="C:plasma membrane"/>
    <property type="evidence" value="ECO:0007669"/>
    <property type="project" value="UniProtKB-SubCell"/>
</dbReference>
<evidence type="ECO:0000313" key="11">
    <source>
        <dbReference type="EMBL" id="PZX65612.1"/>
    </source>
</evidence>
<dbReference type="OrthoDB" id="9809206at2"/>
<dbReference type="PANTHER" id="PTHR30566">
    <property type="entry name" value="YNAI-RELATED MECHANOSENSITIVE ION CHANNEL"/>
    <property type="match status" value="1"/>
</dbReference>
<evidence type="ECO:0000259" key="9">
    <source>
        <dbReference type="Pfam" id="PF21082"/>
    </source>
</evidence>
<dbReference type="Gene3D" id="2.30.30.60">
    <property type="match status" value="1"/>
</dbReference>
<evidence type="ECO:0000256" key="1">
    <source>
        <dbReference type="ARBA" id="ARBA00004651"/>
    </source>
</evidence>
<dbReference type="Pfam" id="PF21088">
    <property type="entry name" value="MS_channel_1st"/>
    <property type="match status" value="1"/>
</dbReference>
<keyword evidence="6 7" id="KW-0472">Membrane</keyword>
<evidence type="ECO:0000256" key="6">
    <source>
        <dbReference type="ARBA" id="ARBA00023136"/>
    </source>
</evidence>
<dbReference type="SUPFAM" id="SSF50182">
    <property type="entry name" value="Sm-like ribonucleoproteins"/>
    <property type="match status" value="1"/>
</dbReference>
<dbReference type="Gene3D" id="1.10.287.1260">
    <property type="match status" value="1"/>
</dbReference>
<dbReference type="InterPro" id="IPR006685">
    <property type="entry name" value="MscS_channel_2nd"/>
</dbReference>
<dbReference type="InterPro" id="IPR049142">
    <property type="entry name" value="MS_channel_1st"/>
</dbReference>
<dbReference type="InterPro" id="IPR049278">
    <property type="entry name" value="MS_channel_C"/>
</dbReference>
<evidence type="ECO:0000256" key="7">
    <source>
        <dbReference type="SAM" id="Phobius"/>
    </source>
</evidence>
<protein>
    <submittedName>
        <fullName evidence="11">Small-conductance mechanosensitive channel</fullName>
    </submittedName>
</protein>
<proteinExistence type="inferred from homology"/>
<dbReference type="Pfam" id="PF00924">
    <property type="entry name" value="MS_channel_2nd"/>
    <property type="match status" value="1"/>
</dbReference>
<dbReference type="PANTHER" id="PTHR30566:SF25">
    <property type="entry name" value="INNER MEMBRANE PROTEIN"/>
    <property type="match status" value="1"/>
</dbReference>
<dbReference type="SUPFAM" id="SSF82861">
    <property type="entry name" value="Mechanosensitive channel protein MscS (YggB), transmembrane region"/>
    <property type="match status" value="1"/>
</dbReference>
<organism evidence="11 12">
    <name type="scientific">Hydrotalea sandarakina</name>
    <dbReference type="NCBI Taxonomy" id="1004304"/>
    <lineage>
        <taxon>Bacteria</taxon>
        <taxon>Pseudomonadati</taxon>
        <taxon>Bacteroidota</taxon>
        <taxon>Chitinophagia</taxon>
        <taxon>Chitinophagales</taxon>
        <taxon>Chitinophagaceae</taxon>
        <taxon>Hydrotalea</taxon>
    </lineage>
</organism>
<dbReference type="Gene3D" id="3.30.70.100">
    <property type="match status" value="1"/>
</dbReference>
<feature type="transmembrane region" description="Helical" evidence="7">
    <location>
        <begin position="14"/>
        <end position="34"/>
    </location>
</feature>
<keyword evidence="3" id="KW-1003">Cell membrane</keyword>
<dbReference type="Pfam" id="PF21082">
    <property type="entry name" value="MS_channel_3rd"/>
    <property type="match status" value="1"/>
</dbReference>
<feature type="domain" description="Mechanosensitive ion channel transmembrane helices 2/3" evidence="10">
    <location>
        <begin position="138"/>
        <end position="178"/>
    </location>
</feature>
<evidence type="ECO:0000256" key="2">
    <source>
        <dbReference type="ARBA" id="ARBA00008017"/>
    </source>
</evidence>
<dbReference type="InterPro" id="IPR023408">
    <property type="entry name" value="MscS_beta-dom_sf"/>
</dbReference>
<dbReference type="RefSeq" id="WP_111293095.1">
    <property type="nucleotide sequence ID" value="NZ_QKZV01000001.1"/>
</dbReference>
<keyword evidence="4 7" id="KW-0812">Transmembrane</keyword>
<comment type="caution">
    <text evidence="11">The sequence shown here is derived from an EMBL/GenBank/DDBJ whole genome shotgun (WGS) entry which is preliminary data.</text>
</comment>